<reference evidence="3" key="2">
    <citation type="submission" date="2022-06" db="UniProtKB">
        <authorList>
            <consortium name="EnsemblMetazoa"/>
        </authorList>
    </citation>
    <scope>IDENTIFICATION</scope>
    <source>
        <strain evidence="3">DF5081</strain>
    </source>
</reference>
<proteinExistence type="predicted"/>
<dbReference type="PANTHER" id="PTHR33435">
    <property type="entry name" value="PROTEIN CBG21870-RELATED"/>
    <property type="match status" value="1"/>
</dbReference>
<reference evidence="4" key="1">
    <citation type="submission" date="2010-08" db="EMBL/GenBank/DDBJ databases">
        <authorList>
            <consortium name="Caenorhabditis japonica Sequencing Consortium"/>
            <person name="Wilson R.K."/>
        </authorList>
    </citation>
    <scope>NUCLEOTIDE SEQUENCE [LARGE SCALE GENOMIC DNA]</scope>
    <source>
        <strain evidence="4">DF5081</strain>
    </source>
</reference>
<evidence type="ECO:0000313" key="4">
    <source>
        <dbReference type="Proteomes" id="UP000005237"/>
    </source>
</evidence>
<accession>A0A8R1DPA7</accession>
<dbReference type="AlphaFoldDB" id="A0A8R1DPA7"/>
<keyword evidence="4" id="KW-1185">Reference proteome</keyword>
<sequence length="330" mass="36692">MTRKRGVQETHFQQNIFPEGKKQQFIEELRTIAGTELSHVVDFLEDAPYGSKAFSTAKAYKTENSKRAQWTIKRNLPQNESSLLLYLGEKARTIGSSALGKIAAAYRVTNDGMSGIASSLISDLLKWTRRTEIDFRKPKVEVTIADVKKITDMAMSSNDPAADRDALLAILSFHAMLRASEAADLRWDGITRRGNTIEVKVDKAKNDQMALGRSSFIEYTPGSDADILMCKWRLANGEKCSYVFSNLAGTEKLSAPSISALASRMLKKIGKEGATHHCFRRGGANHLRELGLSLEQVAARGRWRSIGGLQRYLKDVPTTQGVFHEVDDHN</sequence>
<dbReference type="InterPro" id="IPR002104">
    <property type="entry name" value="Integrase_catalytic"/>
</dbReference>
<dbReference type="InterPro" id="IPR013762">
    <property type="entry name" value="Integrase-like_cat_sf"/>
</dbReference>
<dbReference type="PANTHER" id="PTHR33435:SF3">
    <property type="entry name" value="PROTEIN CBG21870"/>
    <property type="match status" value="1"/>
</dbReference>
<dbReference type="Proteomes" id="UP000005237">
    <property type="component" value="Unassembled WGS sequence"/>
</dbReference>
<protein>
    <submittedName>
        <fullName evidence="3">Tyr recombinase domain-containing protein</fullName>
    </submittedName>
</protein>
<dbReference type="EnsemblMetazoa" id="CJA07403.1">
    <property type="protein sequence ID" value="CJA07403.1"/>
    <property type="gene ID" value="WBGene00126607"/>
</dbReference>
<dbReference type="PROSITE" id="PS51898">
    <property type="entry name" value="TYR_RECOMBINASE"/>
    <property type="match status" value="1"/>
</dbReference>
<dbReference type="GO" id="GO:0006310">
    <property type="term" value="P:DNA recombination"/>
    <property type="evidence" value="ECO:0007669"/>
    <property type="project" value="UniProtKB-KW"/>
</dbReference>
<dbReference type="SUPFAM" id="SSF56349">
    <property type="entry name" value="DNA breaking-rejoining enzymes"/>
    <property type="match status" value="1"/>
</dbReference>
<evidence type="ECO:0000259" key="2">
    <source>
        <dbReference type="PROSITE" id="PS51898"/>
    </source>
</evidence>
<organism evidence="3 4">
    <name type="scientific">Caenorhabditis japonica</name>
    <dbReference type="NCBI Taxonomy" id="281687"/>
    <lineage>
        <taxon>Eukaryota</taxon>
        <taxon>Metazoa</taxon>
        <taxon>Ecdysozoa</taxon>
        <taxon>Nematoda</taxon>
        <taxon>Chromadorea</taxon>
        <taxon>Rhabditida</taxon>
        <taxon>Rhabditina</taxon>
        <taxon>Rhabditomorpha</taxon>
        <taxon>Rhabditoidea</taxon>
        <taxon>Rhabditidae</taxon>
        <taxon>Peloderinae</taxon>
        <taxon>Caenorhabditis</taxon>
    </lineage>
</organism>
<keyword evidence="1" id="KW-0233">DNA recombination</keyword>
<dbReference type="Pfam" id="PF00589">
    <property type="entry name" value="Phage_integrase"/>
    <property type="match status" value="1"/>
</dbReference>
<dbReference type="GO" id="GO:0015074">
    <property type="term" value="P:DNA integration"/>
    <property type="evidence" value="ECO:0007669"/>
    <property type="project" value="InterPro"/>
</dbReference>
<name>A0A8R1DPA7_CAEJA</name>
<evidence type="ECO:0000313" key="3">
    <source>
        <dbReference type="EnsemblMetazoa" id="CJA07403.1"/>
    </source>
</evidence>
<feature type="domain" description="Tyr recombinase" evidence="2">
    <location>
        <begin position="136"/>
        <end position="327"/>
    </location>
</feature>
<dbReference type="InterPro" id="IPR011010">
    <property type="entry name" value="DNA_brk_join_enz"/>
</dbReference>
<dbReference type="GO" id="GO:0003677">
    <property type="term" value="F:DNA binding"/>
    <property type="evidence" value="ECO:0007669"/>
    <property type="project" value="InterPro"/>
</dbReference>
<dbReference type="Gene3D" id="1.10.443.10">
    <property type="entry name" value="Intergrase catalytic core"/>
    <property type="match status" value="1"/>
</dbReference>
<evidence type="ECO:0000256" key="1">
    <source>
        <dbReference type="ARBA" id="ARBA00023172"/>
    </source>
</evidence>